<evidence type="ECO:0000313" key="1">
    <source>
        <dbReference type="EMBL" id="KNG91801.1"/>
    </source>
</evidence>
<dbReference type="Proteomes" id="UP000036938">
    <property type="component" value="Unassembled WGS sequence"/>
</dbReference>
<accession>A0A0L1JJ69</accession>
<reference evidence="1 2" key="1">
    <citation type="journal article" date="2015" name="Int. J. Syst. Evol. Microbiol.">
        <title>Aestuariivita atlantica sp. nov., isolated from deep sea sediment of the Atlantic Ocean.</title>
        <authorList>
            <person name="Li G."/>
            <person name="Lai Q."/>
            <person name="Du Y."/>
            <person name="Liu X."/>
            <person name="Sun F."/>
            <person name="Shao Z."/>
        </authorList>
    </citation>
    <scope>NUCLEOTIDE SEQUENCE [LARGE SCALE GENOMIC DNA]</scope>
    <source>
        <strain evidence="1 2">22II-S11-z3</strain>
    </source>
</reference>
<organism evidence="1 2">
    <name type="scientific">Pseudaestuariivita atlantica</name>
    <dbReference type="NCBI Taxonomy" id="1317121"/>
    <lineage>
        <taxon>Bacteria</taxon>
        <taxon>Pseudomonadati</taxon>
        <taxon>Pseudomonadota</taxon>
        <taxon>Alphaproteobacteria</taxon>
        <taxon>Rhodobacterales</taxon>
        <taxon>Paracoccaceae</taxon>
        <taxon>Pseudaestuariivita</taxon>
    </lineage>
</organism>
<keyword evidence="2" id="KW-1185">Reference proteome</keyword>
<name>A0A0L1JJ69_9RHOB</name>
<dbReference type="AlphaFoldDB" id="A0A0L1JJ69"/>
<sequence length="77" mass="8807">MLFSQFFALSLLARFQGVTLFSFTLFDAVEIPLQSFRAVAVFLRRPRCFALIFQGLEGFLILSLVRAIGIMQLFIEL</sequence>
<proteinExistence type="predicted"/>
<dbReference type="EMBL" id="AQQZ01000030">
    <property type="protein sequence ID" value="KNG91801.1"/>
    <property type="molecule type" value="Genomic_DNA"/>
</dbReference>
<comment type="caution">
    <text evidence="1">The sequence shown here is derived from an EMBL/GenBank/DDBJ whole genome shotgun (WGS) entry which is preliminary data.</text>
</comment>
<gene>
    <name evidence="1" type="ORF">ATO11_20755</name>
</gene>
<evidence type="ECO:0000313" key="2">
    <source>
        <dbReference type="Proteomes" id="UP000036938"/>
    </source>
</evidence>
<protein>
    <submittedName>
        <fullName evidence="1">Uncharacterized protein</fullName>
    </submittedName>
</protein>